<evidence type="ECO:0000256" key="9">
    <source>
        <dbReference type="ARBA" id="ARBA00093680"/>
    </source>
</evidence>
<evidence type="ECO:0000256" key="8">
    <source>
        <dbReference type="ARBA" id="ARBA00093635"/>
    </source>
</evidence>
<comment type="function">
    <text evidence="7">Protein-lysine N-methyltransferase. Monomethylates PRMT5, modulating its transcriptional activity. May also act as a histone methyltransferase. Plays a critical role in cardiac development. Acts as a key epigenetic regulator of gene expression during cardiac development via its dual activities as a methyltransferase and negative regulator of HDAC1.</text>
</comment>
<dbReference type="EMBL" id="JABDTM020024526">
    <property type="protein sequence ID" value="KAH0814205.1"/>
    <property type="molecule type" value="Genomic_DNA"/>
</dbReference>
<evidence type="ECO:0000256" key="5">
    <source>
        <dbReference type="ARBA" id="ARBA00022771"/>
    </source>
</evidence>
<feature type="domain" description="SET" evidence="12">
    <location>
        <begin position="184"/>
        <end position="417"/>
    </location>
</feature>
<keyword evidence="3" id="KW-0949">S-adenosyl-L-methionine</keyword>
<comment type="caution">
    <text evidence="14">The sequence shown here is derived from an EMBL/GenBank/DDBJ whole genome shotgun (WGS) entry which is preliminary data.</text>
</comment>
<dbReference type="Proteomes" id="UP000719412">
    <property type="component" value="Unassembled WGS sequence"/>
</dbReference>
<evidence type="ECO:0000259" key="13">
    <source>
        <dbReference type="PROSITE" id="PS50865"/>
    </source>
</evidence>
<evidence type="ECO:0000256" key="11">
    <source>
        <dbReference type="SAM" id="MobiDB-lite"/>
    </source>
</evidence>
<reference evidence="14" key="2">
    <citation type="submission" date="2021-08" db="EMBL/GenBank/DDBJ databases">
        <authorList>
            <person name="Eriksson T."/>
        </authorList>
    </citation>
    <scope>NUCLEOTIDE SEQUENCE</scope>
    <source>
        <strain evidence="14">Stoneville</strain>
        <tissue evidence="14">Whole head</tissue>
    </source>
</reference>
<feature type="domain" description="MYND-type" evidence="13">
    <location>
        <begin position="1327"/>
        <end position="1366"/>
    </location>
</feature>
<accession>A0A8J6LAI8</accession>
<keyword evidence="1" id="KW-0489">Methyltransferase</keyword>
<dbReference type="SUPFAM" id="SSF48452">
    <property type="entry name" value="TPR-like"/>
    <property type="match status" value="2"/>
</dbReference>
<feature type="compositionally biased region" description="Low complexity" evidence="11">
    <location>
        <begin position="535"/>
        <end position="553"/>
    </location>
</feature>
<dbReference type="InterPro" id="IPR002893">
    <property type="entry name" value="Znf_MYND"/>
</dbReference>
<gene>
    <name evidence="14" type="ORF">GEV33_008587</name>
</gene>
<dbReference type="InterPro" id="IPR044421">
    <property type="entry name" value="SMYD4_SET"/>
</dbReference>
<dbReference type="PANTHER" id="PTHR46165">
    <property type="entry name" value="SET AND MYND DOMAIN-CONTAINING PROTEIN 4"/>
    <property type="match status" value="1"/>
</dbReference>
<keyword evidence="5 10" id="KW-0863">Zinc-finger</keyword>
<proteinExistence type="predicted"/>
<dbReference type="GO" id="GO:0005737">
    <property type="term" value="C:cytoplasm"/>
    <property type="evidence" value="ECO:0007669"/>
    <property type="project" value="UniProtKB-SubCell"/>
</dbReference>
<dbReference type="SUPFAM" id="SSF56300">
    <property type="entry name" value="Metallo-dependent phosphatases"/>
    <property type="match status" value="1"/>
</dbReference>
<dbReference type="PROSITE" id="PS50865">
    <property type="entry name" value="ZF_MYND_2"/>
    <property type="match status" value="2"/>
</dbReference>
<dbReference type="GO" id="GO:0008757">
    <property type="term" value="F:S-adenosylmethionine-dependent methyltransferase activity"/>
    <property type="evidence" value="ECO:0007669"/>
    <property type="project" value="UniProtKB-ARBA"/>
</dbReference>
<dbReference type="PROSITE" id="PS50280">
    <property type="entry name" value="SET"/>
    <property type="match status" value="3"/>
</dbReference>
<keyword evidence="4" id="KW-0479">Metal-binding</keyword>
<evidence type="ECO:0000256" key="10">
    <source>
        <dbReference type="PROSITE-ProRule" id="PRU00134"/>
    </source>
</evidence>
<evidence type="ECO:0000256" key="1">
    <source>
        <dbReference type="ARBA" id="ARBA00022603"/>
    </source>
</evidence>
<feature type="domain" description="MYND-type" evidence="13">
    <location>
        <begin position="805"/>
        <end position="844"/>
    </location>
</feature>
<dbReference type="InterPro" id="IPR029052">
    <property type="entry name" value="Metallo-depent_PP-like"/>
</dbReference>
<dbReference type="Gene3D" id="1.10.220.160">
    <property type="match status" value="3"/>
</dbReference>
<evidence type="ECO:0000256" key="3">
    <source>
        <dbReference type="ARBA" id="ARBA00022691"/>
    </source>
</evidence>
<dbReference type="Pfam" id="PF00856">
    <property type="entry name" value="SET"/>
    <property type="match status" value="3"/>
</dbReference>
<feature type="domain" description="SET" evidence="12">
    <location>
        <begin position="1269"/>
        <end position="1545"/>
    </location>
</feature>
<dbReference type="PANTHER" id="PTHR46165:SF6">
    <property type="entry name" value="SET AND MYND DOMAIN-CONTAINING PROTEIN 4-LIKE PROTEIN"/>
    <property type="match status" value="1"/>
</dbReference>
<evidence type="ECO:0000256" key="6">
    <source>
        <dbReference type="ARBA" id="ARBA00022833"/>
    </source>
</evidence>
<dbReference type="InterPro" id="IPR001214">
    <property type="entry name" value="SET_dom"/>
</dbReference>
<feature type="domain" description="SET" evidence="12">
    <location>
        <begin position="761"/>
        <end position="1019"/>
    </location>
</feature>
<dbReference type="GO" id="GO:0005634">
    <property type="term" value="C:nucleus"/>
    <property type="evidence" value="ECO:0007669"/>
    <property type="project" value="UniProtKB-SubCell"/>
</dbReference>
<dbReference type="InterPro" id="IPR011990">
    <property type="entry name" value="TPR-like_helical_dom_sf"/>
</dbReference>
<evidence type="ECO:0000259" key="12">
    <source>
        <dbReference type="PROSITE" id="PS50280"/>
    </source>
</evidence>
<keyword evidence="2" id="KW-0808">Transferase</keyword>
<organism evidence="14 15">
    <name type="scientific">Tenebrio molitor</name>
    <name type="common">Yellow mealworm beetle</name>
    <dbReference type="NCBI Taxonomy" id="7067"/>
    <lineage>
        <taxon>Eukaryota</taxon>
        <taxon>Metazoa</taxon>
        <taxon>Ecdysozoa</taxon>
        <taxon>Arthropoda</taxon>
        <taxon>Hexapoda</taxon>
        <taxon>Insecta</taxon>
        <taxon>Pterygota</taxon>
        <taxon>Neoptera</taxon>
        <taxon>Endopterygota</taxon>
        <taxon>Coleoptera</taxon>
        <taxon>Polyphaga</taxon>
        <taxon>Cucujiformia</taxon>
        <taxon>Tenebrionidae</taxon>
        <taxon>Tenebrio</taxon>
    </lineage>
</organism>
<dbReference type="GO" id="GO:0008170">
    <property type="term" value="F:N-methyltransferase activity"/>
    <property type="evidence" value="ECO:0007669"/>
    <property type="project" value="UniProtKB-ARBA"/>
</dbReference>
<keyword evidence="15" id="KW-1185">Reference proteome</keyword>
<dbReference type="SUPFAM" id="SSF82199">
    <property type="entry name" value="SET domain"/>
    <property type="match status" value="3"/>
</dbReference>
<protein>
    <recommendedName>
        <fullName evidence="8">Protein-lysine N-methyltransferase SMYD4</fullName>
    </recommendedName>
    <alternativeName>
        <fullName evidence="9">SET and MYND domain-containing protein 4</fullName>
    </alternativeName>
</protein>
<feature type="region of interest" description="Disordered" evidence="11">
    <location>
        <begin position="492"/>
        <end position="572"/>
    </location>
</feature>
<evidence type="ECO:0000256" key="7">
    <source>
        <dbReference type="ARBA" id="ARBA00093423"/>
    </source>
</evidence>
<dbReference type="GO" id="GO:0008276">
    <property type="term" value="F:protein methyltransferase activity"/>
    <property type="evidence" value="ECO:0007669"/>
    <property type="project" value="UniProtKB-ARBA"/>
</dbReference>
<dbReference type="CDD" id="cd10536">
    <property type="entry name" value="SET_SMYD4"/>
    <property type="match status" value="1"/>
</dbReference>
<evidence type="ECO:0000313" key="15">
    <source>
        <dbReference type="Proteomes" id="UP000719412"/>
    </source>
</evidence>
<sequence>MSRPNLGVLQSQFSDCLNQESSNGAEKFVKKLKKKPRHFELVSCVYDKLKTYNMLEKTYEVDKKNDDEAEKFWKNGKDIFSKGMFNKALRAFTVALTKAESDKWVASAYAHRSAVLFKLEQYEDCIADIDRAFGNNCPEELRASLKLRKTKARELFRASRTTRIYCEDPPEIPRKHRTEPCASDSVEVRTVGSRRCVYATKDIQIGEVIAVEPALTAVIAQANLNHCHRCFKLCYNPIPCNMCTQALYCSEACKEEDLPGYHQAYFLLAVRMALENLHERNDGLAKLKQNIDRVAMKDNEILPTTVTTAFIFYLFRKHTDKFKTKDKKADKDLKDQLVSFIRVSFVHASGIEELYPSETDGLSRMLLETVACAVFPFYESFRHACCPNIFIQNHGLKRVMRAFRTIKKGQECFVSFGAVYTETPKASRQHRLFTQYGFRCKCQACEGNWPQLEEDVYSTSSKEDIMFLFAIKGCNVTLAKRTIPKKIETLKDWEKKMADPSPQKPSPSSEPSTAELSSPENVPLVFPSADRSDSPDAPSSPEPAALEEPSTSAGPSTAVPRRPKKTKRSNKISTFVQFQRELLSCIRKDHGSSEAFVQEFHEKKTCADQVNFIYDSMMRYDLMQDKYTKDVKNDKKAKKHRDKADHLLVTGQPAAALELYTRSIMKAESEEMLGMAYANRSAALAKLDLFEEALMVRNVFVPDITRAFAHKYPQQLRRSVLERRDKILSKEIPKSPVYSFYQPTPEIPEEHRSSKYPTASRSVEVMLDETNRRRVYATKDIHVGEVICVEEPPVFAVQAAECYHCHECFQLCYNGLSCEFCCQSVYCSVACRERAFARYHQHECRILMSLKNVCGKHKACVLAVKLALLISDENDAPDLYRLEGGLYNKNVKAEVLTTAVAAAVMFYLLKTYTNRFSQTEDQAEDKFKDLLMRNVRICMVDGAGIDEMYPIKRNPESGEVDQQWLNYKTEIVACALYTFCSLMRHACCPNVFVHHHGIKRVIRAVRTIPKGQELFITYGPYYVDLPREDRRKRLKNKFKFFCNCRACEENWPQHDLEPYYVRKAEDLRFVMLLKQATVEIALRGIPRYIEIVHELESREPLSELTLTQKLLQRTRLYMTLRARDQLTPCLEKFGALERNFERVDYVIKLTKDLNLHAVFQDDNKNDETAVKLREKGNDMFKVKKVKEAWELYTRSISYAEENSANLGIAYANRSAVLFEVNLHKECLMDIGRALENNYPEHLKTKLFVREKNLKNLDIEASKSPHESVPTVTSKNTKIDCASDCIEIREEKDWGRFIVASRDIKAGEVLAVEQPFASLLVSHDLNHCHECISLCYNLIPCKSCTHALYCSESCKERAFETYHKYECPILASLKYLELDKLKLLPLKIAFSIREQYSEIELLQNEVSDVYQSNSYKEIHNLIANTSKRSSSDLFDRAVAAALIFGLVKDHTNFFDGRNENFERVFKEILLLHMQTGPSNFHEITELAPNSAGVYEPEEIASGAFAFLSLLNHSCSPNVTRFCHGSTIVLRAIQDINKGEQCFDNYGYHHALMRRTDRQKQLQSQYYFDCACPACENDWGLYDVLPNGDAVEVDEELISQLSSGEVEAAESVLRDFVGKLGDLQKPQPFRSKAPVRPVAYLTDLAMSPLLLLLVAFLAADAFADDLNLVILHNNDMHGRFEETSRNSGTCKDKTGPRPGRDGCVGGFARTAHEIRRYRKLAAEGRGRPVLYLNAGDTYVGTSWFAVHKWRITAEFLNALRPDAMVRGLFLTS</sequence>
<dbReference type="Gene3D" id="3.60.21.10">
    <property type="match status" value="1"/>
</dbReference>
<evidence type="ECO:0000256" key="4">
    <source>
        <dbReference type="ARBA" id="ARBA00022723"/>
    </source>
</evidence>
<evidence type="ECO:0000313" key="14">
    <source>
        <dbReference type="EMBL" id="KAH0814205.1"/>
    </source>
</evidence>
<keyword evidence="6" id="KW-0862">Zinc</keyword>
<dbReference type="Gene3D" id="6.10.140.2220">
    <property type="match status" value="3"/>
</dbReference>
<dbReference type="GO" id="GO:0008270">
    <property type="term" value="F:zinc ion binding"/>
    <property type="evidence" value="ECO:0007669"/>
    <property type="project" value="UniProtKB-KW"/>
</dbReference>
<feature type="compositionally biased region" description="Basic residues" evidence="11">
    <location>
        <begin position="561"/>
        <end position="570"/>
    </location>
</feature>
<evidence type="ECO:0000256" key="2">
    <source>
        <dbReference type="ARBA" id="ARBA00022679"/>
    </source>
</evidence>
<name>A0A8J6LAI8_TENMO</name>
<dbReference type="InterPro" id="IPR052097">
    <property type="entry name" value="SET-MYND_domain_protein"/>
</dbReference>
<dbReference type="Gene3D" id="2.170.270.10">
    <property type="entry name" value="SET domain"/>
    <property type="match status" value="3"/>
</dbReference>
<dbReference type="SMART" id="SM00317">
    <property type="entry name" value="SET"/>
    <property type="match status" value="3"/>
</dbReference>
<dbReference type="Gene3D" id="1.25.40.10">
    <property type="entry name" value="Tetratricopeptide repeat domain"/>
    <property type="match status" value="3"/>
</dbReference>
<dbReference type="GO" id="GO:0042826">
    <property type="term" value="F:histone deacetylase binding"/>
    <property type="evidence" value="ECO:0007669"/>
    <property type="project" value="TreeGrafter"/>
</dbReference>
<dbReference type="InterPro" id="IPR046341">
    <property type="entry name" value="SET_dom_sf"/>
</dbReference>
<dbReference type="GO" id="GO:0032259">
    <property type="term" value="P:methylation"/>
    <property type="evidence" value="ECO:0007669"/>
    <property type="project" value="UniProtKB-KW"/>
</dbReference>
<reference evidence="14" key="1">
    <citation type="journal article" date="2020" name="J Insects Food Feed">
        <title>The yellow mealworm (Tenebrio molitor) genome: a resource for the emerging insects as food and feed industry.</title>
        <authorList>
            <person name="Eriksson T."/>
            <person name="Andere A."/>
            <person name="Kelstrup H."/>
            <person name="Emery V."/>
            <person name="Picard C."/>
        </authorList>
    </citation>
    <scope>NUCLEOTIDE SEQUENCE</scope>
    <source>
        <strain evidence="14">Stoneville</strain>
        <tissue evidence="14">Whole head</tissue>
    </source>
</reference>